<reference evidence="6 7" key="1">
    <citation type="journal article" date="2020" name="Nat. Commun.">
        <title>Genome of Tripterygium wilfordii and identification of cytochrome P450 involved in triptolide biosynthesis.</title>
        <authorList>
            <person name="Tu L."/>
            <person name="Su P."/>
            <person name="Zhang Z."/>
            <person name="Gao L."/>
            <person name="Wang J."/>
            <person name="Hu T."/>
            <person name="Zhou J."/>
            <person name="Zhang Y."/>
            <person name="Zhao Y."/>
            <person name="Liu Y."/>
            <person name="Song Y."/>
            <person name="Tong Y."/>
            <person name="Lu Y."/>
            <person name="Yang J."/>
            <person name="Xu C."/>
            <person name="Jia M."/>
            <person name="Peters R.J."/>
            <person name="Huang L."/>
            <person name="Gao W."/>
        </authorList>
    </citation>
    <scope>NUCLEOTIDE SEQUENCE [LARGE SCALE GENOMIC DNA]</scope>
    <source>
        <strain evidence="7">cv. XIE 37</strain>
        <tissue evidence="6">Leaf</tissue>
    </source>
</reference>
<feature type="signal peptide" evidence="4">
    <location>
        <begin position="1"/>
        <end position="22"/>
    </location>
</feature>
<dbReference type="InParanoid" id="A0A7J7DL42"/>
<feature type="domain" description="EF-hand" evidence="5">
    <location>
        <begin position="85"/>
        <end position="116"/>
    </location>
</feature>
<dbReference type="Pfam" id="PF13499">
    <property type="entry name" value="EF-hand_7"/>
    <property type="match status" value="2"/>
</dbReference>
<feature type="domain" description="EF-hand" evidence="5">
    <location>
        <begin position="176"/>
        <end position="207"/>
    </location>
</feature>
<evidence type="ECO:0000313" key="6">
    <source>
        <dbReference type="EMBL" id="KAF5747051.1"/>
    </source>
</evidence>
<dbReference type="PROSITE" id="PS00018">
    <property type="entry name" value="EF_HAND_1"/>
    <property type="match status" value="4"/>
</dbReference>
<keyword evidence="7" id="KW-1185">Reference proteome</keyword>
<dbReference type="PROSITE" id="PS50222">
    <property type="entry name" value="EF_HAND_2"/>
    <property type="match status" value="4"/>
</dbReference>
<dbReference type="SMART" id="SM00054">
    <property type="entry name" value="EFh"/>
    <property type="match status" value="4"/>
</dbReference>
<dbReference type="InterPro" id="IPR002048">
    <property type="entry name" value="EF_hand_dom"/>
</dbReference>
<sequence length="219" mass="24908">MASSITLLQVNHLATLWVPLLSLTSRFCLDRHFGGMSISKFNAPSEKAQLTTIFRDHDIDKDGEISKEELKKAFQKLGAWFPEWRVRGALQYADANGDGRISMDEINNLVKYAFRLEYTTNHLTPASKSNIKFIPSEEGQLKTIFNDHDVDKDGEISKEELKKAFQKLGAWYPEWRVNRALQHADANGDGRISMGEINNLVKYAFSLEYTTKHLTPASK</sequence>
<keyword evidence="4" id="KW-0732">Signal</keyword>
<gene>
    <name evidence="6" type="ORF">HS088_TW06G01228</name>
</gene>
<feature type="domain" description="EF-hand" evidence="5">
    <location>
        <begin position="45"/>
        <end position="80"/>
    </location>
</feature>
<name>A0A7J7DL42_TRIWF</name>
<dbReference type="AlphaFoldDB" id="A0A7J7DL42"/>
<accession>A0A7J7DL42</accession>
<evidence type="ECO:0000256" key="3">
    <source>
        <dbReference type="ARBA" id="ARBA00022837"/>
    </source>
</evidence>
<feature type="domain" description="EF-hand" evidence="5">
    <location>
        <begin position="136"/>
        <end position="171"/>
    </location>
</feature>
<dbReference type="SUPFAM" id="SSF47473">
    <property type="entry name" value="EF-hand"/>
    <property type="match status" value="1"/>
</dbReference>
<organism evidence="6 7">
    <name type="scientific">Tripterygium wilfordii</name>
    <name type="common">Thunder God vine</name>
    <dbReference type="NCBI Taxonomy" id="458696"/>
    <lineage>
        <taxon>Eukaryota</taxon>
        <taxon>Viridiplantae</taxon>
        <taxon>Streptophyta</taxon>
        <taxon>Embryophyta</taxon>
        <taxon>Tracheophyta</taxon>
        <taxon>Spermatophyta</taxon>
        <taxon>Magnoliopsida</taxon>
        <taxon>eudicotyledons</taxon>
        <taxon>Gunneridae</taxon>
        <taxon>Pentapetalae</taxon>
        <taxon>rosids</taxon>
        <taxon>fabids</taxon>
        <taxon>Celastrales</taxon>
        <taxon>Celastraceae</taxon>
        <taxon>Tripterygium</taxon>
    </lineage>
</organism>
<comment type="caution">
    <text evidence="6">The sequence shown here is derived from an EMBL/GenBank/DDBJ whole genome shotgun (WGS) entry which is preliminary data.</text>
</comment>
<dbReference type="InterPro" id="IPR039647">
    <property type="entry name" value="EF_hand_pair_protein_CML-like"/>
</dbReference>
<dbReference type="InterPro" id="IPR018247">
    <property type="entry name" value="EF_Hand_1_Ca_BS"/>
</dbReference>
<dbReference type="GO" id="GO:0005509">
    <property type="term" value="F:calcium ion binding"/>
    <property type="evidence" value="ECO:0007669"/>
    <property type="project" value="InterPro"/>
</dbReference>
<keyword evidence="3" id="KW-0106">Calcium</keyword>
<evidence type="ECO:0000256" key="4">
    <source>
        <dbReference type="SAM" id="SignalP"/>
    </source>
</evidence>
<evidence type="ECO:0000256" key="2">
    <source>
        <dbReference type="ARBA" id="ARBA00022737"/>
    </source>
</evidence>
<protein>
    <submittedName>
        <fullName evidence="6">Calcium-binding protein CML16</fullName>
    </submittedName>
</protein>
<dbReference type="CDD" id="cd00051">
    <property type="entry name" value="EFh"/>
    <property type="match status" value="2"/>
</dbReference>
<proteinExistence type="predicted"/>
<dbReference type="Proteomes" id="UP000593562">
    <property type="component" value="Unassembled WGS sequence"/>
</dbReference>
<evidence type="ECO:0000256" key="1">
    <source>
        <dbReference type="ARBA" id="ARBA00022723"/>
    </source>
</evidence>
<dbReference type="EMBL" id="JAAARO010000006">
    <property type="protein sequence ID" value="KAF5747051.1"/>
    <property type="molecule type" value="Genomic_DNA"/>
</dbReference>
<keyword evidence="2" id="KW-0677">Repeat</keyword>
<feature type="chain" id="PRO_5029500079" evidence="4">
    <location>
        <begin position="23"/>
        <end position="219"/>
    </location>
</feature>
<dbReference type="Gene3D" id="1.10.238.10">
    <property type="entry name" value="EF-hand"/>
    <property type="match status" value="2"/>
</dbReference>
<dbReference type="PANTHER" id="PTHR10891">
    <property type="entry name" value="EF-HAND CALCIUM-BINDING DOMAIN CONTAINING PROTEIN"/>
    <property type="match status" value="1"/>
</dbReference>
<dbReference type="InterPro" id="IPR011992">
    <property type="entry name" value="EF-hand-dom_pair"/>
</dbReference>
<evidence type="ECO:0000259" key="5">
    <source>
        <dbReference type="PROSITE" id="PS50222"/>
    </source>
</evidence>
<evidence type="ECO:0000313" key="7">
    <source>
        <dbReference type="Proteomes" id="UP000593562"/>
    </source>
</evidence>
<keyword evidence="1" id="KW-0479">Metal-binding</keyword>